<accession>A0A1E3QWH7</accession>
<dbReference type="PANTHER" id="PTHR10334">
    <property type="entry name" value="CYSTEINE-RICH SECRETORY PROTEIN-RELATED"/>
    <property type="match status" value="1"/>
</dbReference>
<reference evidence="3" key="1">
    <citation type="submission" date="2016-05" db="EMBL/GenBank/DDBJ databases">
        <title>Comparative genomics of biotechnologically important yeasts.</title>
        <authorList>
            <consortium name="DOE Joint Genome Institute"/>
            <person name="Riley R."/>
            <person name="Haridas S."/>
            <person name="Wolfe K.H."/>
            <person name="Lopes M.R."/>
            <person name="Hittinger C.T."/>
            <person name="Goker M."/>
            <person name="Salamov A."/>
            <person name="Wisecaver J."/>
            <person name="Long T.M."/>
            <person name="Aerts A.L."/>
            <person name="Barry K."/>
            <person name="Choi C."/>
            <person name="Clum A."/>
            <person name="Coughlan A.Y."/>
            <person name="Deshpande S."/>
            <person name="Douglass A.P."/>
            <person name="Hanson S.J."/>
            <person name="Klenk H.-P."/>
            <person name="Labutti K."/>
            <person name="Lapidus A."/>
            <person name="Lindquist E."/>
            <person name="Lipzen A."/>
            <person name="Meier-Kolthoff J.P."/>
            <person name="Ohm R.A."/>
            <person name="Otillar R.P."/>
            <person name="Pangilinan J."/>
            <person name="Peng Y."/>
            <person name="Rokas A."/>
            <person name="Rosa C.A."/>
            <person name="Scheuner C."/>
            <person name="Sibirny A.A."/>
            <person name="Slot J.C."/>
            <person name="Stielow J.B."/>
            <person name="Sun H."/>
            <person name="Kurtzman C.P."/>
            <person name="Blackwell M."/>
            <person name="Grigoriev I.V."/>
            <person name="Jeffries T.W."/>
        </authorList>
    </citation>
    <scope>NUCLEOTIDE SEQUENCE [LARGE SCALE GENOMIC DNA]</scope>
    <source>
        <strain evidence="3">NRRL Y-12698</strain>
    </source>
</reference>
<evidence type="ECO:0000313" key="3">
    <source>
        <dbReference type="Proteomes" id="UP000094336"/>
    </source>
</evidence>
<dbReference type="InterPro" id="IPR001283">
    <property type="entry name" value="CRISP-related"/>
</dbReference>
<keyword evidence="3" id="KW-1185">Reference proteome</keyword>
<dbReference type="InterPro" id="IPR014044">
    <property type="entry name" value="CAP_dom"/>
</dbReference>
<feature type="domain" description="SCP" evidence="1">
    <location>
        <begin position="129"/>
        <end position="265"/>
    </location>
</feature>
<proteinExistence type="predicted"/>
<evidence type="ECO:0000259" key="1">
    <source>
        <dbReference type="SMART" id="SM00198"/>
    </source>
</evidence>
<dbReference type="SUPFAM" id="SSF55797">
    <property type="entry name" value="PR-1-like"/>
    <property type="match status" value="1"/>
</dbReference>
<dbReference type="PROSITE" id="PS01010">
    <property type="entry name" value="CRISP_2"/>
    <property type="match status" value="1"/>
</dbReference>
<dbReference type="GO" id="GO:0005576">
    <property type="term" value="C:extracellular region"/>
    <property type="evidence" value="ECO:0007669"/>
    <property type="project" value="InterPro"/>
</dbReference>
<evidence type="ECO:0000313" key="2">
    <source>
        <dbReference type="EMBL" id="ODQ82028.1"/>
    </source>
</evidence>
<dbReference type="OrthoDB" id="337038at2759"/>
<dbReference type="RefSeq" id="XP_018987356.1">
    <property type="nucleotide sequence ID" value="XM_019128130.1"/>
</dbReference>
<dbReference type="EMBL" id="KV454427">
    <property type="protein sequence ID" value="ODQ82028.1"/>
    <property type="molecule type" value="Genomic_DNA"/>
</dbReference>
<protein>
    <recommendedName>
        <fullName evidence="1">SCP domain-containing protein</fullName>
    </recommendedName>
</protein>
<name>A0A1E3QWH7_9ASCO</name>
<dbReference type="Proteomes" id="UP000094336">
    <property type="component" value="Unassembled WGS sequence"/>
</dbReference>
<dbReference type="Gene3D" id="3.40.33.10">
    <property type="entry name" value="CAP"/>
    <property type="match status" value="1"/>
</dbReference>
<dbReference type="PROSITE" id="PS01009">
    <property type="entry name" value="CRISP_1"/>
    <property type="match status" value="1"/>
</dbReference>
<dbReference type="Pfam" id="PF00188">
    <property type="entry name" value="CAP"/>
    <property type="match status" value="1"/>
</dbReference>
<dbReference type="InterPro" id="IPR035940">
    <property type="entry name" value="CAP_sf"/>
</dbReference>
<dbReference type="AlphaFoldDB" id="A0A1E3QWH7"/>
<gene>
    <name evidence="2" type="ORF">BABINDRAFT_160237</name>
</gene>
<dbReference type="SMART" id="SM00198">
    <property type="entry name" value="SCP"/>
    <property type="match status" value="1"/>
</dbReference>
<dbReference type="PRINTS" id="PR00837">
    <property type="entry name" value="V5TPXLIKE"/>
</dbReference>
<organism evidence="2 3">
    <name type="scientific">Babjeviella inositovora NRRL Y-12698</name>
    <dbReference type="NCBI Taxonomy" id="984486"/>
    <lineage>
        <taxon>Eukaryota</taxon>
        <taxon>Fungi</taxon>
        <taxon>Dikarya</taxon>
        <taxon>Ascomycota</taxon>
        <taxon>Saccharomycotina</taxon>
        <taxon>Pichiomycetes</taxon>
        <taxon>Serinales incertae sedis</taxon>
        <taxon>Babjeviella</taxon>
    </lineage>
</organism>
<dbReference type="GeneID" id="30145983"/>
<sequence>MTLPVAPGLYIDKTFPRNCLGFNHPRFAIMKSLFYSFALALYLSNNVVSEYVVKAGHGSQTLLTIAGDNHRYTEVFTYVQVLALGSLGQASKPPSSTSESIDGAVTGTGTETVTGSISITAVASTPIAVYHDTILKTHNQYRGVHQVESLLWSQALATYAQSKADRYDCSGKLAHSGGPYGENLAYGYSVKGAINAWYNEGSDYAYYNETASSDGITDEDIFKKYGHFTQLLWKGSGELGCGIKTCINLGVYLICSYGPQGNVVGHLQENVFPKLVQFSPSV</sequence>
<dbReference type="InterPro" id="IPR018244">
    <property type="entry name" value="Allrgn_V5/Tpx1_CS"/>
</dbReference>